<accession>A0ABN1GRU9</accession>
<dbReference type="RefSeq" id="WP_344077828.1">
    <property type="nucleotide sequence ID" value="NZ_BAAACA010000038.1"/>
</dbReference>
<proteinExistence type="predicted"/>
<gene>
    <name evidence="1" type="ORF">GCM10010394_54820</name>
</gene>
<comment type="caution">
    <text evidence="1">The sequence shown here is derived from an EMBL/GenBank/DDBJ whole genome shotgun (WGS) entry which is preliminary data.</text>
</comment>
<keyword evidence="2" id="KW-1185">Reference proteome</keyword>
<name>A0ABN1GRU9_9ACTN</name>
<reference evidence="2" key="1">
    <citation type="journal article" date="2019" name="Int. J. Syst. Evol. Microbiol.">
        <title>The Global Catalogue of Microorganisms (GCM) 10K type strain sequencing project: providing services to taxonomists for standard genome sequencing and annotation.</title>
        <authorList>
            <consortium name="The Broad Institute Genomics Platform"/>
            <consortium name="The Broad Institute Genome Sequencing Center for Infectious Disease"/>
            <person name="Wu L."/>
            <person name="Ma J."/>
        </authorList>
    </citation>
    <scope>NUCLEOTIDE SEQUENCE [LARGE SCALE GENOMIC DNA]</scope>
    <source>
        <strain evidence="2">JCM 5067</strain>
    </source>
</reference>
<evidence type="ECO:0000313" key="2">
    <source>
        <dbReference type="Proteomes" id="UP001500668"/>
    </source>
</evidence>
<evidence type="ECO:0000313" key="1">
    <source>
        <dbReference type="EMBL" id="GAA0617632.1"/>
    </source>
</evidence>
<dbReference type="Proteomes" id="UP001500668">
    <property type="component" value="Unassembled WGS sequence"/>
</dbReference>
<sequence length="215" mass="24591">MGFTSAWSISAHHDAFITDALAPRLLPLIAAERDDPLARERWDRWRREPLPDFRTWWKPFGRSERGEVDALNSFHELTASGERVQKMYDGLSPEDDFCLLTHVWDLVTDERDVFLSVQSKEFALRSFFHAIGPVRAALIPGWCGNFLLTSAEVRRTLPAIERALDFTPEERAAVEDQDWLDYREGEESVLDGPLRMWRQAAEGGRGLCGVAVVIY</sequence>
<protein>
    <submittedName>
        <fullName evidence="1">Uncharacterized protein</fullName>
    </submittedName>
</protein>
<dbReference type="EMBL" id="BAAACA010000038">
    <property type="protein sequence ID" value="GAA0617632.1"/>
    <property type="molecule type" value="Genomic_DNA"/>
</dbReference>
<organism evidence="1 2">
    <name type="scientific">Streptomyces crystallinus</name>
    <dbReference type="NCBI Taxonomy" id="68191"/>
    <lineage>
        <taxon>Bacteria</taxon>
        <taxon>Bacillati</taxon>
        <taxon>Actinomycetota</taxon>
        <taxon>Actinomycetes</taxon>
        <taxon>Kitasatosporales</taxon>
        <taxon>Streptomycetaceae</taxon>
        <taxon>Streptomyces</taxon>
    </lineage>
</organism>